<accession>A0A6J4UQP6</accession>
<sequence>DREVVLRRRPASGLRWHDRGATRDTPVTHRGPRV</sequence>
<dbReference type="AlphaFoldDB" id="A0A6J4UQP6"/>
<name>A0A6J4UQP6_9BACT</name>
<gene>
    <name evidence="1" type="ORF">AVDCRST_MAG19-1170</name>
</gene>
<proteinExistence type="predicted"/>
<reference evidence="1" key="1">
    <citation type="submission" date="2020-02" db="EMBL/GenBank/DDBJ databases">
        <authorList>
            <person name="Meier V. D."/>
        </authorList>
    </citation>
    <scope>NUCLEOTIDE SEQUENCE</scope>
    <source>
        <strain evidence="1">AVDCRST_MAG19</strain>
    </source>
</reference>
<feature type="non-terminal residue" evidence="1">
    <location>
        <position position="34"/>
    </location>
</feature>
<evidence type="ECO:0000313" key="1">
    <source>
        <dbReference type="EMBL" id="CAA9555448.1"/>
    </source>
</evidence>
<dbReference type="EMBL" id="CADCWL010000050">
    <property type="protein sequence ID" value="CAA9555448.1"/>
    <property type="molecule type" value="Genomic_DNA"/>
</dbReference>
<organism evidence="1">
    <name type="scientific">uncultured Thermomicrobiales bacterium</name>
    <dbReference type="NCBI Taxonomy" id="1645740"/>
    <lineage>
        <taxon>Bacteria</taxon>
        <taxon>Pseudomonadati</taxon>
        <taxon>Thermomicrobiota</taxon>
        <taxon>Thermomicrobia</taxon>
        <taxon>Thermomicrobiales</taxon>
        <taxon>environmental samples</taxon>
    </lineage>
</organism>
<feature type="non-terminal residue" evidence="1">
    <location>
        <position position="1"/>
    </location>
</feature>
<protein>
    <submittedName>
        <fullName evidence="1">Uncharacterized protein</fullName>
    </submittedName>
</protein>